<reference evidence="1" key="1">
    <citation type="journal article" date="2023" name="Science">
        <title>Genome structures resolve the early diversification of teleost fishes.</title>
        <authorList>
            <person name="Parey E."/>
            <person name="Louis A."/>
            <person name="Montfort J."/>
            <person name="Bouchez O."/>
            <person name="Roques C."/>
            <person name="Iampietro C."/>
            <person name="Lluch J."/>
            <person name="Castinel A."/>
            <person name="Donnadieu C."/>
            <person name="Desvignes T."/>
            <person name="Floi Bucao C."/>
            <person name="Jouanno E."/>
            <person name="Wen M."/>
            <person name="Mejri S."/>
            <person name="Dirks R."/>
            <person name="Jansen H."/>
            <person name="Henkel C."/>
            <person name="Chen W.J."/>
            <person name="Zahm M."/>
            <person name="Cabau C."/>
            <person name="Klopp C."/>
            <person name="Thompson A.W."/>
            <person name="Robinson-Rechavi M."/>
            <person name="Braasch I."/>
            <person name="Lecointre G."/>
            <person name="Bobe J."/>
            <person name="Postlethwait J.H."/>
            <person name="Berthelot C."/>
            <person name="Roest Crollius H."/>
            <person name="Guiguen Y."/>
        </authorList>
    </citation>
    <scope>NUCLEOTIDE SEQUENCE</scope>
    <source>
        <tissue evidence="1">Blood</tissue>
    </source>
</reference>
<accession>A0A9Q1GEX9</accession>
<organism evidence="1 2">
    <name type="scientific">Synaphobranchus kaupii</name>
    <name type="common">Kaup's arrowtooth eel</name>
    <dbReference type="NCBI Taxonomy" id="118154"/>
    <lineage>
        <taxon>Eukaryota</taxon>
        <taxon>Metazoa</taxon>
        <taxon>Chordata</taxon>
        <taxon>Craniata</taxon>
        <taxon>Vertebrata</taxon>
        <taxon>Euteleostomi</taxon>
        <taxon>Actinopterygii</taxon>
        <taxon>Neopterygii</taxon>
        <taxon>Teleostei</taxon>
        <taxon>Anguilliformes</taxon>
        <taxon>Synaphobranchidae</taxon>
        <taxon>Synaphobranchus</taxon>
    </lineage>
</organism>
<sequence length="68" mass="7300">MGLGVRTKGRARPSGATLWPQIRQQGKAQGGAPHVPAARTSCHYSASASEGSGIWEQKQQVLCKYCFL</sequence>
<proteinExistence type="predicted"/>
<dbReference type="EMBL" id="JAINUF010000001">
    <property type="protein sequence ID" value="KAJ8382311.1"/>
    <property type="molecule type" value="Genomic_DNA"/>
</dbReference>
<dbReference type="AlphaFoldDB" id="A0A9Q1GEX9"/>
<name>A0A9Q1GEX9_SYNKA</name>
<evidence type="ECO:0000313" key="1">
    <source>
        <dbReference type="EMBL" id="KAJ8382311.1"/>
    </source>
</evidence>
<dbReference type="Proteomes" id="UP001152622">
    <property type="component" value="Chromosome 1"/>
</dbReference>
<comment type="caution">
    <text evidence="1">The sequence shown here is derived from an EMBL/GenBank/DDBJ whole genome shotgun (WGS) entry which is preliminary data.</text>
</comment>
<keyword evidence="2" id="KW-1185">Reference proteome</keyword>
<evidence type="ECO:0000313" key="2">
    <source>
        <dbReference type="Proteomes" id="UP001152622"/>
    </source>
</evidence>
<protein>
    <submittedName>
        <fullName evidence="1">Uncharacterized protein</fullName>
    </submittedName>
</protein>
<gene>
    <name evidence="1" type="ORF">SKAU_G00030890</name>
</gene>